<reference evidence="5 6" key="1">
    <citation type="submission" date="2021-07" db="EMBL/GenBank/DDBJ databases">
        <title>complete genome sequencing of Tessaracoccus sp.J1M15.</title>
        <authorList>
            <person name="Bae J.-W."/>
            <person name="Kim D.-y."/>
        </authorList>
    </citation>
    <scope>NUCLEOTIDE SEQUENCE [LARGE SCALE GENOMIC DNA]</scope>
    <source>
        <strain evidence="5 6">J1M15</strain>
    </source>
</reference>
<name>A0ABX8SNH5_9ACTN</name>
<protein>
    <submittedName>
        <fullName evidence="5">Phage tail tape measure protein</fullName>
    </submittedName>
</protein>
<dbReference type="RefSeq" id="WP_219081940.1">
    <property type="nucleotide sequence ID" value="NZ_CP079216.1"/>
</dbReference>
<sequence>MTDQVRIALAVDAAGVDRGTQQAVKGLQNVEKAAQKAGTSTAGAGKQATTALDKQAGAAADAASAETGLGSAAEDAGAKSAAASEKAAAAKEKEKEAADKVGNALLAVGAIAVAVAAGSVAAATNWESAYAGVRKTVDGTAEQMASLEGDLRGITKVASASHTEVAAVAEAAGQLGVKRDDVAEFTKVMIDLGVATNLTAEEGAVAIRQFMNIMGSAAGDVERIASSIVALGNNSATTEADIVAMAQRLAGAGKQARMSESEVLAISAAMASVGIEAEAGGTAMSLTLKQIDGMVRAGGDKLETLGEISGMTGAQFAAAWGESAADATNTLVLGLGRMGAEGEDVNATLSELGFEGIRQTDTLLRLSGATQAMGGEVDLLTESLKTSAEEFERNTALQIEAETRYGTTAEKAKIAANSINDGLIDLGNSLLPIANDGIQVVTDLASAFGSLPDSVQGVLGSVTLLTGVVALGAGGALKAVTAFQSTKAAVTALGTSMRTASLAGGAIGLALAAAAAVIGSMASAAADAQAFQDDLGAALRETNGELRDQNGLIYESIQSAAAKRAQDLGLLDIASEYGLTMQDVTSAMLGDEAARQRLIGAMDAQIDKSLELADAQAQSGEYSGDASQQARDAADARTELARALGEEASNTDSAVNKTKQLLDATGQSTDATKDDADATSQSADEKARLAQETQQAEQELRNYVDALFAESDAQMQLLNGTLDFSEASLNAGKRAKEWKDEAKEAGESTKDAFDTGTRAGIENNRVMGRMVEAAKADVKAKIDQNKSTKEITKTWEGHRKELIETATQFTGSKKAATAYVDKLMETADFGDIETAVELNKAQAQAKLDEWEGDLKGLPDETVSKIKAMLEKGQVQAAEAALNQAARDRDATIRVHVEQLVTKNSNYSPSGSVSNLKPKTNSAAGNLFMFNAAGNISRTGDVPNAHQPTIVPAGTNRLFAEDETGGEAYIPLRNDWRRARAIGILGTVAARFGLGLVQPFAAGGTTIDKGTSTMVSKLNTGVLPLDQIKKFGDALTKATKPISGLEKASKEAKDALSAARTVANDARAESNKANADLAKAKKIDPDSKLGRANAELAKAQKVVDPSSKLGKAREATRVAEEKLAAAKTKSQREAREKDLAKAQAKQQKLEDARQRRIDRAQEKADYLAAAHEKKVADAQKAADKAEKNVNKAIKERTKAEEAAEAASAALTKQKQKEKDAAADLLAAQQALADSARSAADSLVDQYLTGGDAADLVDNMNTGAAEMELFAQLIEQLRKLGLDESVIQEIIEQGVETGSETAADIIARGPDSVAELNKAAAALRDIADKLGLVQVVGVEKHATGSISRVGDIPNGHLPELVPAGTNRLFGERETGGEAYIPLQNDWRRPRALQLWAETGRRLGAQQVRAFAAGDVIPGSVTFTAQRATPTTVHNITQHNQVTLPSFVRDWGQAADYLDGWALAVHQA</sequence>
<keyword evidence="6" id="KW-1185">Reference proteome</keyword>
<evidence type="ECO:0000313" key="6">
    <source>
        <dbReference type="Proteomes" id="UP000824504"/>
    </source>
</evidence>
<feature type="transmembrane region" description="Helical" evidence="3">
    <location>
        <begin position="458"/>
        <end position="480"/>
    </location>
</feature>
<evidence type="ECO:0000256" key="3">
    <source>
        <dbReference type="SAM" id="Phobius"/>
    </source>
</evidence>
<evidence type="ECO:0000256" key="2">
    <source>
        <dbReference type="SAM" id="MobiDB-lite"/>
    </source>
</evidence>
<accession>A0ABX8SNH5</accession>
<proteinExistence type="predicted"/>
<organism evidence="5 6">
    <name type="scientific">Tessaracoccus palaemonis</name>
    <dbReference type="NCBI Taxonomy" id="2829499"/>
    <lineage>
        <taxon>Bacteria</taxon>
        <taxon>Bacillati</taxon>
        <taxon>Actinomycetota</taxon>
        <taxon>Actinomycetes</taxon>
        <taxon>Propionibacteriales</taxon>
        <taxon>Propionibacteriaceae</taxon>
        <taxon>Tessaracoccus</taxon>
    </lineage>
</organism>
<gene>
    <name evidence="5" type="ORF">KDB89_13650</name>
</gene>
<evidence type="ECO:0000313" key="5">
    <source>
        <dbReference type="EMBL" id="QXT62759.1"/>
    </source>
</evidence>
<feature type="transmembrane region" description="Helical" evidence="3">
    <location>
        <begin position="500"/>
        <end position="522"/>
    </location>
</feature>
<feature type="region of interest" description="Disordered" evidence="2">
    <location>
        <begin position="1124"/>
        <end position="1154"/>
    </location>
</feature>
<feature type="region of interest" description="Disordered" evidence="2">
    <location>
        <begin position="617"/>
        <end position="637"/>
    </location>
</feature>
<keyword evidence="1" id="KW-0175">Coiled coil</keyword>
<keyword evidence="3" id="KW-0812">Transmembrane</keyword>
<keyword evidence="3" id="KW-0472">Membrane</keyword>
<feature type="domain" description="Phage tail tape measure protein" evidence="4">
    <location>
        <begin position="160"/>
        <end position="341"/>
    </location>
</feature>
<dbReference type="NCBIfam" id="TIGR01760">
    <property type="entry name" value="tape_meas_TP901"/>
    <property type="match status" value="1"/>
</dbReference>
<feature type="region of interest" description="Disordered" evidence="2">
    <location>
        <begin position="662"/>
        <end position="694"/>
    </location>
</feature>
<dbReference type="PANTHER" id="PTHR32083">
    <property type="entry name" value="CILIA AND FLAGELLA-ASSOCIATED PROTEIN 58-RELATED"/>
    <property type="match status" value="1"/>
</dbReference>
<evidence type="ECO:0000259" key="4">
    <source>
        <dbReference type="Pfam" id="PF10145"/>
    </source>
</evidence>
<dbReference type="InterPro" id="IPR010090">
    <property type="entry name" value="Phage_tape_meas"/>
</dbReference>
<dbReference type="EMBL" id="CP079216">
    <property type="protein sequence ID" value="QXT62759.1"/>
    <property type="molecule type" value="Genomic_DNA"/>
</dbReference>
<feature type="compositionally biased region" description="Basic and acidic residues" evidence="2">
    <location>
        <begin position="1124"/>
        <end position="1139"/>
    </location>
</feature>
<keyword evidence="3" id="KW-1133">Transmembrane helix</keyword>
<dbReference type="PANTHER" id="PTHR32083:SF0">
    <property type="entry name" value="CILIA AND FLAGELLA-ASSOCIATED PROTEIN 58"/>
    <property type="match status" value="1"/>
</dbReference>
<dbReference type="Pfam" id="PF10145">
    <property type="entry name" value="PhageMin_Tail"/>
    <property type="match status" value="1"/>
</dbReference>
<dbReference type="Proteomes" id="UP000824504">
    <property type="component" value="Chromosome"/>
</dbReference>
<evidence type="ECO:0000256" key="1">
    <source>
        <dbReference type="ARBA" id="ARBA00023054"/>
    </source>
</evidence>